<feature type="region of interest" description="Disordered" evidence="7">
    <location>
        <begin position="18"/>
        <end position="37"/>
    </location>
</feature>
<evidence type="ECO:0000259" key="8">
    <source>
        <dbReference type="SMART" id="SM00415"/>
    </source>
</evidence>
<dbReference type="InterPro" id="IPR036388">
    <property type="entry name" value="WH-like_DNA-bd_sf"/>
</dbReference>
<dbReference type="Pfam" id="PF00447">
    <property type="entry name" value="HSF_DNA-bind"/>
    <property type="match status" value="1"/>
</dbReference>
<keyword evidence="6" id="KW-0175">Coiled coil</keyword>
<dbReference type="AlphaFoldDB" id="A0AAW2XVL1"/>
<evidence type="ECO:0000256" key="6">
    <source>
        <dbReference type="SAM" id="Coils"/>
    </source>
</evidence>
<dbReference type="Gene3D" id="1.10.10.10">
    <property type="entry name" value="Winged helix-like DNA-binding domain superfamily/Winged helix DNA-binding domain"/>
    <property type="match status" value="1"/>
</dbReference>
<evidence type="ECO:0000256" key="5">
    <source>
        <dbReference type="RuleBase" id="RU004020"/>
    </source>
</evidence>
<dbReference type="GO" id="GO:0006357">
    <property type="term" value="P:regulation of transcription by RNA polymerase II"/>
    <property type="evidence" value="ECO:0007669"/>
    <property type="project" value="TreeGrafter"/>
</dbReference>
<dbReference type="PANTHER" id="PTHR10015">
    <property type="entry name" value="HEAT SHOCK TRANSCRIPTION FACTOR"/>
    <property type="match status" value="1"/>
</dbReference>
<dbReference type="GO" id="GO:0000978">
    <property type="term" value="F:RNA polymerase II cis-regulatory region sequence-specific DNA binding"/>
    <property type="evidence" value="ECO:0007669"/>
    <property type="project" value="TreeGrafter"/>
</dbReference>
<dbReference type="InterPro" id="IPR000232">
    <property type="entry name" value="HSF_DNA-bd"/>
</dbReference>
<evidence type="ECO:0000256" key="1">
    <source>
        <dbReference type="ARBA" id="ARBA00004123"/>
    </source>
</evidence>
<reference evidence="9" key="1">
    <citation type="submission" date="2020-06" db="EMBL/GenBank/DDBJ databases">
        <authorList>
            <person name="Li T."/>
            <person name="Hu X."/>
            <person name="Zhang T."/>
            <person name="Song X."/>
            <person name="Zhang H."/>
            <person name="Dai N."/>
            <person name="Sheng W."/>
            <person name="Hou X."/>
            <person name="Wei L."/>
        </authorList>
    </citation>
    <scope>NUCLEOTIDE SEQUENCE</scope>
    <source>
        <strain evidence="9">KEN1</strain>
        <tissue evidence="9">Leaf</tissue>
    </source>
</reference>
<evidence type="ECO:0000256" key="2">
    <source>
        <dbReference type="ARBA" id="ARBA00023016"/>
    </source>
</evidence>
<evidence type="ECO:0000313" key="9">
    <source>
        <dbReference type="EMBL" id="KAL0457154.1"/>
    </source>
</evidence>
<name>A0AAW2XVL1_9LAMI</name>
<dbReference type="InterPro" id="IPR036390">
    <property type="entry name" value="WH_DNA-bd_sf"/>
</dbReference>
<keyword evidence="4" id="KW-0539">Nucleus</keyword>
<dbReference type="GO" id="GO:0005634">
    <property type="term" value="C:nucleus"/>
    <property type="evidence" value="ECO:0007669"/>
    <property type="project" value="UniProtKB-SubCell"/>
</dbReference>
<dbReference type="PANTHER" id="PTHR10015:SF334">
    <property type="entry name" value="HEAT STRESS TRANSCRIPTION FACTOR A-6B"/>
    <property type="match status" value="1"/>
</dbReference>
<sequence>MMKEDKFLGSSSVYTDVEPLMDGNVPPQPMEGLHETGPPPFLSKTYDFVDDPNTNHIVSWSKGNNSFIVWDPQNFAKNLLPRKVDPDKWEFANEGFLRGQRHLLKNIKRRKTASNFQASNQGLESCVEVGSFGLDAEIDRLRRDKQVLMVELVKLRQLQQNTNSHLKEMEQRLKGTELKQRQTMSFLAKALKNPTFLQQMVQQKDRMKELEDAIGKKRRKRIDLGSGNLGIVRERERNAYMIDSQELGCHGGEGSSSAGIDDIYVKIEPEEFGNDEISGFDVELERLAMSMEGPSMNMEDQMLHNDDHNDNIYKDLISEEKPFDEGFWGGIEDEIGTFGVGGHDLDEEVDVFADQLGFLGSSPR</sequence>
<dbReference type="EMBL" id="JACGWN010000003">
    <property type="protein sequence ID" value="KAL0457154.1"/>
    <property type="molecule type" value="Genomic_DNA"/>
</dbReference>
<feature type="coiled-coil region" evidence="6">
    <location>
        <begin position="138"/>
        <end position="220"/>
    </location>
</feature>
<dbReference type="GO" id="GO:0034605">
    <property type="term" value="P:cellular response to heat"/>
    <property type="evidence" value="ECO:0007669"/>
    <property type="project" value="TreeGrafter"/>
</dbReference>
<dbReference type="GO" id="GO:0003700">
    <property type="term" value="F:DNA-binding transcription factor activity"/>
    <property type="evidence" value="ECO:0007669"/>
    <property type="project" value="InterPro"/>
</dbReference>
<comment type="similarity">
    <text evidence="5">Belongs to the HSF family.</text>
</comment>
<evidence type="ECO:0000256" key="4">
    <source>
        <dbReference type="ARBA" id="ARBA00023242"/>
    </source>
</evidence>
<proteinExistence type="inferred from homology"/>
<gene>
    <name evidence="9" type="ORF">Slati_1054600</name>
</gene>
<keyword evidence="3" id="KW-0238">DNA-binding</keyword>
<protein>
    <submittedName>
        <fullName evidence="9">Heat stress transcription factor A-6b</fullName>
    </submittedName>
</protein>
<dbReference type="SUPFAM" id="SSF46785">
    <property type="entry name" value="Winged helix' DNA-binding domain"/>
    <property type="match status" value="1"/>
</dbReference>
<organism evidence="9">
    <name type="scientific">Sesamum latifolium</name>
    <dbReference type="NCBI Taxonomy" id="2727402"/>
    <lineage>
        <taxon>Eukaryota</taxon>
        <taxon>Viridiplantae</taxon>
        <taxon>Streptophyta</taxon>
        <taxon>Embryophyta</taxon>
        <taxon>Tracheophyta</taxon>
        <taxon>Spermatophyta</taxon>
        <taxon>Magnoliopsida</taxon>
        <taxon>eudicotyledons</taxon>
        <taxon>Gunneridae</taxon>
        <taxon>Pentapetalae</taxon>
        <taxon>asterids</taxon>
        <taxon>lamiids</taxon>
        <taxon>Lamiales</taxon>
        <taxon>Pedaliaceae</taxon>
        <taxon>Sesamum</taxon>
    </lineage>
</organism>
<dbReference type="SMART" id="SM00415">
    <property type="entry name" value="HSF"/>
    <property type="match status" value="1"/>
</dbReference>
<evidence type="ECO:0000256" key="7">
    <source>
        <dbReference type="SAM" id="MobiDB-lite"/>
    </source>
</evidence>
<accession>A0AAW2XVL1</accession>
<comment type="subcellular location">
    <subcellularLocation>
        <location evidence="1">Nucleus</location>
    </subcellularLocation>
</comment>
<reference evidence="9" key="2">
    <citation type="journal article" date="2024" name="Plant">
        <title>Genomic evolution and insights into agronomic trait innovations of Sesamum species.</title>
        <authorList>
            <person name="Miao H."/>
            <person name="Wang L."/>
            <person name="Qu L."/>
            <person name="Liu H."/>
            <person name="Sun Y."/>
            <person name="Le M."/>
            <person name="Wang Q."/>
            <person name="Wei S."/>
            <person name="Zheng Y."/>
            <person name="Lin W."/>
            <person name="Duan Y."/>
            <person name="Cao H."/>
            <person name="Xiong S."/>
            <person name="Wang X."/>
            <person name="Wei L."/>
            <person name="Li C."/>
            <person name="Ma Q."/>
            <person name="Ju M."/>
            <person name="Zhao R."/>
            <person name="Li G."/>
            <person name="Mu C."/>
            <person name="Tian Q."/>
            <person name="Mei H."/>
            <person name="Zhang T."/>
            <person name="Gao T."/>
            <person name="Zhang H."/>
        </authorList>
    </citation>
    <scope>NUCLEOTIDE SEQUENCE</scope>
    <source>
        <strain evidence="9">KEN1</strain>
    </source>
</reference>
<feature type="domain" description="HSF-type DNA-binding" evidence="8">
    <location>
        <begin position="37"/>
        <end position="110"/>
    </location>
</feature>
<evidence type="ECO:0000256" key="3">
    <source>
        <dbReference type="ARBA" id="ARBA00023125"/>
    </source>
</evidence>
<keyword evidence="2" id="KW-0346">Stress response</keyword>
<comment type="caution">
    <text evidence="9">The sequence shown here is derived from an EMBL/GenBank/DDBJ whole genome shotgun (WGS) entry which is preliminary data.</text>
</comment>